<dbReference type="AlphaFoldDB" id="A0A9N8QQW2"/>
<evidence type="ECO:0000313" key="1">
    <source>
        <dbReference type="EMBL" id="CAD7809923.1"/>
    </source>
</evidence>
<dbReference type="EMBL" id="CAJIMS010000001">
    <property type="protein sequence ID" value="CAD7809923.1"/>
    <property type="molecule type" value="Genomic_DNA"/>
</dbReference>
<proteinExistence type="predicted"/>
<accession>A0A9N8QQW2</accession>
<protein>
    <submittedName>
        <fullName evidence="1">Uncharacterized protein</fullName>
    </submittedName>
</protein>
<dbReference type="Proteomes" id="UP000662618">
    <property type="component" value="Unassembled WGS sequence"/>
</dbReference>
<evidence type="ECO:0000313" key="2">
    <source>
        <dbReference type="Proteomes" id="UP000662618"/>
    </source>
</evidence>
<organism evidence="1 2">
    <name type="scientific">Chryseobacterium aquaeductus</name>
    <dbReference type="NCBI Taxonomy" id="2675056"/>
    <lineage>
        <taxon>Bacteria</taxon>
        <taxon>Pseudomonadati</taxon>
        <taxon>Bacteroidota</taxon>
        <taxon>Flavobacteriia</taxon>
        <taxon>Flavobacteriales</taxon>
        <taxon>Weeksellaceae</taxon>
        <taxon>Chryseobacterium group</taxon>
        <taxon>Chryseobacterium</taxon>
    </lineage>
</organism>
<name>A0A9N8QQW2_9FLAO</name>
<sequence length="149" mass="17377">MRIHLYFFLLLFINCQSQTVNNNSMSQKSEIQFEDNYHYSYSLTENNFLVIDTQDKMDKVYSIIHKKNGGQRLAPIPTVNDEETFIIIKPSLKNANDVSVEKVTFSNETLYIKVKEFNNPNVDAKNRKSPNIILKLLKKIPAKKIITQY</sequence>
<gene>
    <name evidence="1" type="ORF">CHRY9390_02092</name>
</gene>
<comment type="caution">
    <text evidence="1">The sequence shown here is derived from an EMBL/GenBank/DDBJ whole genome shotgun (WGS) entry which is preliminary data.</text>
</comment>
<keyword evidence="2" id="KW-1185">Reference proteome</keyword>
<reference evidence="1" key="1">
    <citation type="submission" date="2020-12" db="EMBL/GenBank/DDBJ databases">
        <authorList>
            <person name="Rodrigo-Torres L."/>
            <person name="Arahal R. D."/>
            <person name="Lucena T."/>
        </authorList>
    </citation>
    <scope>NUCLEOTIDE SEQUENCE</scope>
    <source>
        <strain evidence="1">CECT 9390</strain>
    </source>
</reference>